<organism evidence="1 2">
    <name type="scientific">Sphingobacterium nematocida</name>
    <dbReference type="NCBI Taxonomy" id="1513896"/>
    <lineage>
        <taxon>Bacteria</taxon>
        <taxon>Pseudomonadati</taxon>
        <taxon>Bacteroidota</taxon>
        <taxon>Sphingobacteriia</taxon>
        <taxon>Sphingobacteriales</taxon>
        <taxon>Sphingobacteriaceae</taxon>
        <taxon>Sphingobacterium</taxon>
    </lineage>
</organism>
<sequence>LRYDAESSALQYTNSKGLTETIGLSALVKSNETVTVFDYDKSSNQLSYTDEKGQPHVFDLGTGSLEYKKESNSLFYIDAKGVSKELALN</sequence>
<evidence type="ECO:0000313" key="2">
    <source>
        <dbReference type="Proteomes" id="UP000190150"/>
    </source>
</evidence>
<reference evidence="2" key="1">
    <citation type="submission" date="2017-02" db="EMBL/GenBank/DDBJ databases">
        <authorList>
            <person name="Varghese N."/>
            <person name="Submissions S."/>
        </authorList>
    </citation>
    <scope>NUCLEOTIDE SEQUENCE [LARGE SCALE GENOMIC DNA]</scope>
    <source>
        <strain evidence="2">DSM 24091</strain>
    </source>
</reference>
<feature type="non-terminal residue" evidence="1">
    <location>
        <position position="89"/>
    </location>
</feature>
<name>A0A1T5GU03_9SPHI</name>
<dbReference type="Proteomes" id="UP000190150">
    <property type="component" value="Unassembled WGS sequence"/>
</dbReference>
<gene>
    <name evidence="1" type="ORF">SAMN05660841_04359</name>
</gene>
<protein>
    <recommendedName>
        <fullName evidence="3">YD repeat-containing protein</fullName>
    </recommendedName>
</protein>
<dbReference type="EMBL" id="FUZF01000035">
    <property type="protein sequence ID" value="SKC11903.1"/>
    <property type="molecule type" value="Genomic_DNA"/>
</dbReference>
<evidence type="ECO:0008006" key="3">
    <source>
        <dbReference type="Google" id="ProtNLM"/>
    </source>
</evidence>
<accession>A0A1T5GU03</accession>
<evidence type="ECO:0000313" key="1">
    <source>
        <dbReference type="EMBL" id="SKC11903.1"/>
    </source>
</evidence>
<dbReference type="RefSeq" id="WP_217699705.1">
    <property type="nucleotide sequence ID" value="NZ_FUZF01000035.1"/>
</dbReference>
<dbReference type="AlphaFoldDB" id="A0A1T5GU03"/>
<keyword evidence="2" id="KW-1185">Reference proteome</keyword>
<proteinExistence type="predicted"/>
<feature type="non-terminal residue" evidence="1">
    <location>
        <position position="1"/>
    </location>
</feature>